<proteinExistence type="predicted"/>
<keyword evidence="3" id="KW-1185">Reference proteome</keyword>
<feature type="signal peptide" evidence="1">
    <location>
        <begin position="1"/>
        <end position="19"/>
    </location>
</feature>
<dbReference type="Proteomes" id="UP001549920">
    <property type="component" value="Unassembled WGS sequence"/>
</dbReference>
<reference evidence="2 3" key="1">
    <citation type="submission" date="2024-06" db="EMBL/GenBank/DDBJ databases">
        <title>A chromosome-level genome assembly of beet webworm, Loxostege sticticalis.</title>
        <authorList>
            <person name="Zhang Y."/>
        </authorList>
    </citation>
    <scope>NUCLEOTIDE SEQUENCE [LARGE SCALE GENOMIC DNA]</scope>
    <source>
        <strain evidence="2">AQ026</strain>
        <tissue evidence="2">Whole body</tissue>
    </source>
</reference>
<dbReference type="EMBL" id="JBEUOH010000009">
    <property type="protein sequence ID" value="KAL0882905.1"/>
    <property type="molecule type" value="Genomic_DNA"/>
</dbReference>
<sequence>MASILCCFTCVCVFALVTALPRNNDNSVSNSGESENKSDTEIINVNKFIKSDVNLSDRDVDDDDPDINRQLQHSRSIQNLRSFEVSRQGNLFRFKDQVWRYKRNVVLSGVCPQGQVLKPFPFGCITCKDQIWTHTWTLTHS</sequence>
<comment type="caution">
    <text evidence="2">The sequence shown here is derived from an EMBL/GenBank/DDBJ whole genome shotgun (WGS) entry which is preliminary data.</text>
</comment>
<gene>
    <name evidence="2" type="ORF">ABMA27_016414</name>
</gene>
<evidence type="ECO:0000256" key="1">
    <source>
        <dbReference type="SAM" id="SignalP"/>
    </source>
</evidence>
<organism evidence="2 3">
    <name type="scientific">Loxostege sticticalis</name>
    <name type="common">Beet webworm moth</name>
    <dbReference type="NCBI Taxonomy" id="481309"/>
    <lineage>
        <taxon>Eukaryota</taxon>
        <taxon>Metazoa</taxon>
        <taxon>Ecdysozoa</taxon>
        <taxon>Arthropoda</taxon>
        <taxon>Hexapoda</taxon>
        <taxon>Insecta</taxon>
        <taxon>Pterygota</taxon>
        <taxon>Neoptera</taxon>
        <taxon>Endopterygota</taxon>
        <taxon>Lepidoptera</taxon>
        <taxon>Glossata</taxon>
        <taxon>Ditrysia</taxon>
        <taxon>Pyraloidea</taxon>
        <taxon>Crambidae</taxon>
        <taxon>Pyraustinae</taxon>
        <taxon>Loxostege</taxon>
    </lineage>
</organism>
<accession>A0ABR3I262</accession>
<evidence type="ECO:0000313" key="3">
    <source>
        <dbReference type="Proteomes" id="UP001549920"/>
    </source>
</evidence>
<feature type="chain" id="PRO_5045752371" evidence="1">
    <location>
        <begin position="20"/>
        <end position="141"/>
    </location>
</feature>
<evidence type="ECO:0000313" key="2">
    <source>
        <dbReference type="EMBL" id="KAL0882905.1"/>
    </source>
</evidence>
<name>A0ABR3I262_LOXSC</name>
<keyword evidence="1" id="KW-0732">Signal</keyword>
<protein>
    <submittedName>
        <fullName evidence="2">Uncharacterized protein</fullName>
    </submittedName>
</protein>